<evidence type="ECO:0000313" key="2">
    <source>
        <dbReference type="EMBL" id="KAK7600861.1"/>
    </source>
</evidence>
<dbReference type="Proteomes" id="UP001367676">
    <property type="component" value="Unassembled WGS sequence"/>
</dbReference>
<gene>
    <name evidence="2" type="ORF">V9T40_008302</name>
</gene>
<reference evidence="2 3" key="1">
    <citation type="submission" date="2024-03" db="EMBL/GenBank/DDBJ databases">
        <title>Adaptation during the transition from Ophiocordyceps entomopathogen to insect associate is accompanied by gene loss and intensified selection.</title>
        <authorList>
            <person name="Ward C.M."/>
            <person name="Onetto C.A."/>
            <person name="Borneman A.R."/>
        </authorList>
    </citation>
    <scope>NUCLEOTIDE SEQUENCE [LARGE SCALE GENOMIC DNA]</scope>
    <source>
        <strain evidence="2">AWRI1</strain>
        <tissue evidence="2">Single Adult Female</tissue>
    </source>
</reference>
<keyword evidence="3" id="KW-1185">Reference proteome</keyword>
<feature type="region of interest" description="Disordered" evidence="1">
    <location>
        <begin position="40"/>
        <end position="106"/>
    </location>
</feature>
<dbReference type="AlphaFoldDB" id="A0AAN9Y6G1"/>
<sequence length="229" mass="24477">MANASASSQNGCVNSRTHIFISSPVSARFSAFSSSVFHQATRESEARAGEGDAGRGLGAKRMRAGEARQPAEPAAERRSRISASLRRPLPAGRKSKRAACRKNRKIEKSSLLGGRSAAARCVGRASLWLVPRQRRTQPGHRIGRLHPHFARRSANAKPFLTLTAAGGWGRIVAAGWGVGARGRGTHVEKRAPGAKGELSKLRRCTFRYLSAAATISAFASQSELPSVDV</sequence>
<dbReference type="EMBL" id="JBBCAQ010000010">
    <property type="protein sequence ID" value="KAK7600861.1"/>
    <property type="molecule type" value="Genomic_DNA"/>
</dbReference>
<evidence type="ECO:0000256" key="1">
    <source>
        <dbReference type="SAM" id="MobiDB-lite"/>
    </source>
</evidence>
<organism evidence="2 3">
    <name type="scientific">Parthenolecanium corni</name>
    <dbReference type="NCBI Taxonomy" id="536013"/>
    <lineage>
        <taxon>Eukaryota</taxon>
        <taxon>Metazoa</taxon>
        <taxon>Ecdysozoa</taxon>
        <taxon>Arthropoda</taxon>
        <taxon>Hexapoda</taxon>
        <taxon>Insecta</taxon>
        <taxon>Pterygota</taxon>
        <taxon>Neoptera</taxon>
        <taxon>Paraneoptera</taxon>
        <taxon>Hemiptera</taxon>
        <taxon>Sternorrhyncha</taxon>
        <taxon>Coccoidea</taxon>
        <taxon>Coccidae</taxon>
        <taxon>Parthenolecanium</taxon>
    </lineage>
</organism>
<evidence type="ECO:0000313" key="3">
    <source>
        <dbReference type="Proteomes" id="UP001367676"/>
    </source>
</evidence>
<protein>
    <submittedName>
        <fullName evidence="2">Uncharacterized protein</fullName>
    </submittedName>
</protein>
<name>A0AAN9Y6G1_9HEMI</name>
<comment type="caution">
    <text evidence="2">The sequence shown here is derived from an EMBL/GenBank/DDBJ whole genome shotgun (WGS) entry which is preliminary data.</text>
</comment>
<feature type="compositionally biased region" description="Basic and acidic residues" evidence="1">
    <location>
        <begin position="40"/>
        <end position="53"/>
    </location>
</feature>
<feature type="compositionally biased region" description="Basic residues" evidence="1">
    <location>
        <begin position="93"/>
        <end position="105"/>
    </location>
</feature>
<proteinExistence type="predicted"/>
<accession>A0AAN9Y6G1</accession>